<dbReference type="Proteomes" id="UP001500034">
    <property type="component" value="Unassembled WGS sequence"/>
</dbReference>
<feature type="signal peptide" evidence="5">
    <location>
        <begin position="1"/>
        <end position="25"/>
    </location>
</feature>
<feature type="domain" description="Peptidase S33 tripeptidyl aminopeptidase-like C-terminal" evidence="6">
    <location>
        <begin position="417"/>
        <end position="516"/>
    </location>
</feature>
<gene>
    <name evidence="7" type="ORF">GCM10022384_43540</name>
</gene>
<dbReference type="PANTHER" id="PTHR43248:SF29">
    <property type="entry name" value="TRIPEPTIDYL AMINOPEPTIDASE"/>
    <property type="match status" value="1"/>
</dbReference>
<dbReference type="Pfam" id="PF08386">
    <property type="entry name" value="Abhydrolase_4"/>
    <property type="match status" value="1"/>
</dbReference>
<comment type="caution">
    <text evidence="7">The sequence shown here is derived from an EMBL/GenBank/DDBJ whole genome shotgun (WGS) entry which is preliminary data.</text>
</comment>
<sequence>MRAAALYSAAGSLLLTTLAAAPAQGAPGGPGTAEARGTAVAAERAAAAGIEFGRCPEAEDLPGSMRCGTVTVPLDYAHPDGKRIRLTVSRVRATHKDPDDPGREVPGQGALLYNPGGPGASGLHFPLVGLVPEWKRIAAAYDLVGYAPRGVAPSAPLSCQDPGNFFRGPRPAPTRPSDAYKKERAAEAEAYARGCAERAGDSLRHYHSLNNARDLEVVRAALGERQLTFMGASYGTYLGALYAELFPSRVRRMVFDSAVNPDPEQVWYRNNLGQSAAFEHRWTDFKVWMAGHDTVYGLGDTAAKVQHSYEEASARFPAEAAGGTVGPAQLQGAFLRAGYYDDYWPHRAEALSAYLKGDPQPLIDQAGTRTEEGAVEAENAGAVYTAVECNDAPWPTDFAVWDRDNTRLARRAPFETWDNVWTNLPCAFWQAPRQTPLDVRTGPGELPPTLILAAERDAATPYGGALELRGRLSGSVLVTERGAGTHGIAAGPNACVNAHLEAYLLDGRLPARDVSCAPRPEPEPRTAPGTGTEVRSRAADRVGLGTGDGSAGDPAA</sequence>
<evidence type="ECO:0000256" key="3">
    <source>
        <dbReference type="ARBA" id="ARBA00022801"/>
    </source>
</evidence>
<organism evidence="7 8">
    <name type="scientific">Streptomyces marokkonensis</name>
    <dbReference type="NCBI Taxonomy" id="324855"/>
    <lineage>
        <taxon>Bacteria</taxon>
        <taxon>Bacillati</taxon>
        <taxon>Actinomycetota</taxon>
        <taxon>Actinomycetes</taxon>
        <taxon>Kitasatosporales</taxon>
        <taxon>Streptomycetaceae</taxon>
        <taxon>Streptomyces</taxon>
    </lineage>
</organism>
<evidence type="ECO:0000256" key="4">
    <source>
        <dbReference type="SAM" id="MobiDB-lite"/>
    </source>
</evidence>
<proteinExistence type="inferred from homology"/>
<dbReference type="InterPro" id="IPR029058">
    <property type="entry name" value="AB_hydrolase_fold"/>
</dbReference>
<evidence type="ECO:0000256" key="5">
    <source>
        <dbReference type="SAM" id="SignalP"/>
    </source>
</evidence>
<evidence type="ECO:0000256" key="1">
    <source>
        <dbReference type="ARBA" id="ARBA00010088"/>
    </source>
</evidence>
<dbReference type="SUPFAM" id="SSF53474">
    <property type="entry name" value="alpha/beta-Hydrolases"/>
    <property type="match status" value="1"/>
</dbReference>
<keyword evidence="8" id="KW-1185">Reference proteome</keyword>
<dbReference type="EMBL" id="BAABCQ010000089">
    <property type="protein sequence ID" value="GAA3990950.1"/>
    <property type="molecule type" value="Genomic_DNA"/>
</dbReference>
<comment type="similarity">
    <text evidence="1">Belongs to the peptidase S33 family.</text>
</comment>
<keyword evidence="2 5" id="KW-0732">Signal</keyword>
<evidence type="ECO:0000259" key="6">
    <source>
        <dbReference type="Pfam" id="PF08386"/>
    </source>
</evidence>
<accession>A0ABP7R0T7</accession>
<keyword evidence="3 7" id="KW-0378">Hydrolase</keyword>
<dbReference type="InterPro" id="IPR013595">
    <property type="entry name" value="Pept_S33_TAP-like_C"/>
</dbReference>
<feature type="chain" id="PRO_5046658157" evidence="5">
    <location>
        <begin position="26"/>
        <end position="556"/>
    </location>
</feature>
<feature type="region of interest" description="Disordered" evidence="4">
    <location>
        <begin position="514"/>
        <end position="556"/>
    </location>
</feature>
<dbReference type="Gene3D" id="3.40.50.1820">
    <property type="entry name" value="alpha/beta hydrolase"/>
    <property type="match status" value="1"/>
</dbReference>
<protein>
    <submittedName>
        <fullName evidence="7">Alpha/beta hydrolase</fullName>
    </submittedName>
</protein>
<evidence type="ECO:0000313" key="8">
    <source>
        <dbReference type="Proteomes" id="UP001500034"/>
    </source>
</evidence>
<dbReference type="InterPro" id="IPR051601">
    <property type="entry name" value="Serine_prot/Carboxylest_S33"/>
</dbReference>
<name>A0ABP7R0T7_9ACTN</name>
<dbReference type="RefSeq" id="WP_345594595.1">
    <property type="nucleotide sequence ID" value="NZ_BAABCQ010000089.1"/>
</dbReference>
<dbReference type="PANTHER" id="PTHR43248">
    <property type="entry name" value="2-SUCCINYL-6-HYDROXY-2,4-CYCLOHEXADIENE-1-CARBOXYLATE SYNTHASE"/>
    <property type="match status" value="1"/>
</dbReference>
<evidence type="ECO:0000256" key="2">
    <source>
        <dbReference type="ARBA" id="ARBA00022729"/>
    </source>
</evidence>
<evidence type="ECO:0000313" key="7">
    <source>
        <dbReference type="EMBL" id="GAA3990950.1"/>
    </source>
</evidence>
<reference evidence="8" key="1">
    <citation type="journal article" date="2019" name="Int. J. Syst. Evol. Microbiol.">
        <title>The Global Catalogue of Microorganisms (GCM) 10K type strain sequencing project: providing services to taxonomists for standard genome sequencing and annotation.</title>
        <authorList>
            <consortium name="The Broad Institute Genomics Platform"/>
            <consortium name="The Broad Institute Genome Sequencing Center for Infectious Disease"/>
            <person name="Wu L."/>
            <person name="Ma J."/>
        </authorList>
    </citation>
    <scope>NUCLEOTIDE SEQUENCE [LARGE SCALE GENOMIC DNA]</scope>
    <source>
        <strain evidence="8">JCM 17027</strain>
    </source>
</reference>
<dbReference type="GO" id="GO:0016787">
    <property type="term" value="F:hydrolase activity"/>
    <property type="evidence" value="ECO:0007669"/>
    <property type="project" value="UniProtKB-KW"/>
</dbReference>